<proteinExistence type="predicted"/>
<dbReference type="AlphaFoldDB" id="A0A177G3E6"/>
<name>A0A177G3E6_9PROT</name>
<evidence type="ECO:0000313" key="2">
    <source>
        <dbReference type="Proteomes" id="UP000077349"/>
    </source>
</evidence>
<reference evidence="1 2" key="1">
    <citation type="submission" date="2016-03" db="EMBL/GenBank/DDBJ databases">
        <title>Draft genome sequence of Acetobacter malorum CECT 7742, a strain isolated from strawberry vinegar.</title>
        <authorList>
            <person name="Sainz F."/>
            <person name="Mas A."/>
            <person name="Torija M.J."/>
        </authorList>
    </citation>
    <scope>NUCLEOTIDE SEQUENCE [LARGE SCALE GENOMIC DNA]</scope>
    <source>
        <strain evidence="1 2">CECT 7742</strain>
    </source>
</reference>
<protein>
    <submittedName>
        <fullName evidence="1">Uncharacterized protein</fullName>
    </submittedName>
</protein>
<dbReference type="EMBL" id="LVHD01000217">
    <property type="protein sequence ID" value="OAG74918.1"/>
    <property type="molecule type" value="Genomic_DNA"/>
</dbReference>
<gene>
    <name evidence="1" type="ORF">Amal_03919</name>
</gene>
<comment type="caution">
    <text evidence="1">The sequence shown here is derived from an EMBL/GenBank/DDBJ whole genome shotgun (WGS) entry which is preliminary data.</text>
</comment>
<dbReference type="Proteomes" id="UP000077349">
    <property type="component" value="Unassembled WGS sequence"/>
</dbReference>
<organism evidence="1 2">
    <name type="scientific">Acetobacter malorum</name>
    <dbReference type="NCBI Taxonomy" id="178901"/>
    <lineage>
        <taxon>Bacteria</taxon>
        <taxon>Pseudomonadati</taxon>
        <taxon>Pseudomonadota</taxon>
        <taxon>Alphaproteobacteria</taxon>
        <taxon>Acetobacterales</taxon>
        <taxon>Acetobacteraceae</taxon>
        <taxon>Acetobacter</taxon>
    </lineage>
</organism>
<accession>A0A177G3E6</accession>
<sequence length="72" mass="8011">MDRTSGAQQIHPVAQECVQVGTGSQQCSCITRTSGQRRARFCPPCVHRLNRAEVCVQTLPDWSNNRVVLCIL</sequence>
<evidence type="ECO:0000313" key="1">
    <source>
        <dbReference type="EMBL" id="OAG74918.1"/>
    </source>
</evidence>